<sequence>MYFFPGGPALSRQLWWRSGAGSPPQLPTQLVGDWLRQRAGHGLRQREGAVAEEDPPRQRPARRRPQHGEGARGESRRA</sequence>
<proteinExistence type="predicted"/>
<accession>A0ABV5G132</accession>
<feature type="compositionally biased region" description="Basic and acidic residues" evidence="1">
    <location>
        <begin position="44"/>
        <end position="57"/>
    </location>
</feature>
<evidence type="ECO:0000313" key="2">
    <source>
        <dbReference type="EMBL" id="MFB9072638.1"/>
    </source>
</evidence>
<protein>
    <submittedName>
        <fullName evidence="2">Uncharacterized protein</fullName>
    </submittedName>
</protein>
<dbReference type="EMBL" id="JBHMFI010000001">
    <property type="protein sequence ID" value="MFB9072638.1"/>
    <property type="molecule type" value="Genomic_DNA"/>
</dbReference>
<feature type="compositionally biased region" description="Basic and acidic residues" evidence="1">
    <location>
        <begin position="66"/>
        <end position="78"/>
    </location>
</feature>
<organism evidence="2 3">
    <name type="scientific">Citricoccus parietis</name>
    <dbReference type="NCBI Taxonomy" id="592307"/>
    <lineage>
        <taxon>Bacteria</taxon>
        <taxon>Bacillati</taxon>
        <taxon>Actinomycetota</taxon>
        <taxon>Actinomycetes</taxon>
        <taxon>Micrococcales</taxon>
        <taxon>Micrococcaceae</taxon>
        <taxon>Citricoccus</taxon>
    </lineage>
</organism>
<reference evidence="2 3" key="1">
    <citation type="submission" date="2024-09" db="EMBL/GenBank/DDBJ databases">
        <authorList>
            <person name="Sun Q."/>
            <person name="Mori K."/>
        </authorList>
    </citation>
    <scope>NUCLEOTIDE SEQUENCE [LARGE SCALE GENOMIC DNA]</scope>
    <source>
        <strain evidence="2 3">CCM 7609</strain>
    </source>
</reference>
<name>A0ABV5G132_9MICC</name>
<evidence type="ECO:0000256" key="1">
    <source>
        <dbReference type="SAM" id="MobiDB-lite"/>
    </source>
</evidence>
<feature type="region of interest" description="Disordered" evidence="1">
    <location>
        <begin position="38"/>
        <end position="78"/>
    </location>
</feature>
<dbReference type="Proteomes" id="UP001589575">
    <property type="component" value="Unassembled WGS sequence"/>
</dbReference>
<keyword evidence="3" id="KW-1185">Reference proteome</keyword>
<gene>
    <name evidence="2" type="ORF">ACFFX0_16105</name>
</gene>
<comment type="caution">
    <text evidence="2">The sequence shown here is derived from an EMBL/GenBank/DDBJ whole genome shotgun (WGS) entry which is preliminary data.</text>
</comment>
<evidence type="ECO:0000313" key="3">
    <source>
        <dbReference type="Proteomes" id="UP001589575"/>
    </source>
</evidence>